<protein>
    <submittedName>
        <fullName evidence="1">DHH family protein</fullName>
    </submittedName>
</protein>
<dbReference type="GeneID" id="90448176"/>
<evidence type="ECO:0000313" key="2">
    <source>
        <dbReference type="Proteomes" id="UP001492541"/>
    </source>
</evidence>
<dbReference type="InterPro" id="IPR038763">
    <property type="entry name" value="DHH_sf"/>
</dbReference>
<dbReference type="EMBL" id="CP087714">
    <property type="protein sequence ID" value="XAT63934.1"/>
    <property type="molecule type" value="Genomic_DNA"/>
</dbReference>
<proteinExistence type="predicted"/>
<organism evidence="1 2">
    <name type="scientific">Geoglobus acetivorans</name>
    <dbReference type="NCBI Taxonomy" id="565033"/>
    <lineage>
        <taxon>Archaea</taxon>
        <taxon>Methanobacteriati</taxon>
        <taxon>Methanobacteriota</taxon>
        <taxon>Archaeoglobi</taxon>
        <taxon>Archaeoglobales</taxon>
        <taxon>Archaeoglobaceae</taxon>
        <taxon>Geoglobus</taxon>
    </lineage>
</organism>
<sequence length="318" mass="36096">MNLLIHHWDTDGICSAALLVESLKDEEFENISLFPGIFEFDGRIRGHIAEAERIYIVDVNMVDEAEVIVKPLYFFDHHIQRRIENENATHVNPLLEGKPAPSASYVVSDYFNHWGWQSAIGAVGDLGRGAFQFDWVRKLLDRHGLSENQALHLARLINSPSMVCDLDGVEGAVERITHSDPLELLNDDEWTNNLDLLESEIAEIVERAEDKGDFVYARYSSRYNVTSIVARRLVWDLKFPIAIVVNEDYNGHAQIYIRVDKALADRLGIADLIRRLKSLGFNAGGKSDVLGIICAKTRLDEALSIVGDHFGWLLWWKE</sequence>
<reference evidence="1 2" key="1">
    <citation type="submission" date="2021-11" db="EMBL/GenBank/DDBJ databases">
        <title>Whole genome of Geoglobus acetivorans.</title>
        <authorList>
            <person name="Liu D."/>
        </authorList>
    </citation>
    <scope>NUCLEOTIDE SEQUENCE [LARGE SCALE GENOMIC DNA]</scope>
    <source>
        <strain evidence="1 2">SBH6</strain>
    </source>
</reference>
<name>A0ABZ3H5M4_GEOAI</name>
<dbReference type="Proteomes" id="UP001492541">
    <property type="component" value="Chromosome"/>
</dbReference>
<keyword evidence="2" id="KW-1185">Reference proteome</keyword>
<evidence type="ECO:0000313" key="1">
    <source>
        <dbReference type="EMBL" id="XAT63934.1"/>
    </source>
</evidence>
<dbReference type="RefSeq" id="WP_193808572.1">
    <property type="nucleotide sequence ID" value="NZ_CP087714.1"/>
</dbReference>
<gene>
    <name evidence="1" type="ORF">LPQ35_00790</name>
</gene>
<dbReference type="SUPFAM" id="SSF64182">
    <property type="entry name" value="DHH phosphoesterases"/>
    <property type="match status" value="1"/>
</dbReference>
<accession>A0ABZ3H5M4</accession>